<keyword evidence="4" id="KW-0479">Metal-binding</keyword>
<keyword evidence="6" id="KW-0833">Ubl conjugation pathway</keyword>
<accession>A0A103XQ06</accession>
<gene>
    <name evidence="10" type="ORF">Ccrd_003210</name>
</gene>
<dbReference type="EC" id="2.3.2.27" evidence="2"/>
<dbReference type="PANTHER" id="PTHR22937">
    <property type="entry name" value="E3 UBIQUITIN-PROTEIN LIGASE RNF165"/>
    <property type="match status" value="1"/>
</dbReference>
<dbReference type="AlphaFoldDB" id="A0A103XQ06"/>
<dbReference type="InterPro" id="IPR045191">
    <property type="entry name" value="MBR1/2-like"/>
</dbReference>
<evidence type="ECO:0000313" key="10">
    <source>
        <dbReference type="EMBL" id="KVH94723.1"/>
    </source>
</evidence>
<evidence type="ECO:0000256" key="6">
    <source>
        <dbReference type="ARBA" id="ARBA00022786"/>
    </source>
</evidence>
<dbReference type="Proteomes" id="UP000243975">
    <property type="component" value="Unassembled WGS sequence"/>
</dbReference>
<proteinExistence type="predicted"/>
<dbReference type="GO" id="GO:0061630">
    <property type="term" value="F:ubiquitin protein ligase activity"/>
    <property type="evidence" value="ECO:0007669"/>
    <property type="project" value="UniProtKB-EC"/>
</dbReference>
<evidence type="ECO:0000256" key="2">
    <source>
        <dbReference type="ARBA" id="ARBA00012483"/>
    </source>
</evidence>
<evidence type="ECO:0000256" key="8">
    <source>
        <dbReference type="PROSITE-ProRule" id="PRU00175"/>
    </source>
</evidence>
<keyword evidence="7" id="KW-0862">Zinc</keyword>
<comment type="catalytic activity">
    <reaction evidence="1">
        <text>S-ubiquitinyl-[E2 ubiquitin-conjugating enzyme]-L-cysteine + [acceptor protein]-L-lysine = [E2 ubiquitin-conjugating enzyme]-L-cysteine + N(6)-ubiquitinyl-[acceptor protein]-L-lysine.</text>
        <dbReference type="EC" id="2.3.2.27"/>
    </reaction>
</comment>
<evidence type="ECO:0000256" key="3">
    <source>
        <dbReference type="ARBA" id="ARBA00022679"/>
    </source>
</evidence>
<sequence>MDMNQYPHDISTPVSFCLWLCGRRIRVYSVSSIVSGDFHPDVLAQSLRFYRPLPYPYTWYVYGEQAAIVNIIDLQAYEQTHHQSPSYSTTTYYQPQEAIDHYQYSETIDEVALLQDLNMNQINDSFEQASELVAKECSGLTKELISKNLRVTKYREEGEEESEVCVVCQVEFENNERVGVLQCRHRFHPKCINEWLLRKNVCPLCKGQALKV</sequence>
<dbReference type="GO" id="GO:0008270">
    <property type="term" value="F:zinc ion binding"/>
    <property type="evidence" value="ECO:0007669"/>
    <property type="project" value="UniProtKB-KW"/>
</dbReference>
<keyword evidence="5 8" id="KW-0863">Zinc-finger</keyword>
<dbReference type="SUPFAM" id="SSF57850">
    <property type="entry name" value="RING/U-box"/>
    <property type="match status" value="1"/>
</dbReference>
<dbReference type="GO" id="GO:0005634">
    <property type="term" value="C:nucleus"/>
    <property type="evidence" value="ECO:0007669"/>
    <property type="project" value="TreeGrafter"/>
</dbReference>
<dbReference type="InterPro" id="IPR013083">
    <property type="entry name" value="Znf_RING/FYVE/PHD"/>
</dbReference>
<keyword evidence="11" id="KW-1185">Reference proteome</keyword>
<evidence type="ECO:0000256" key="1">
    <source>
        <dbReference type="ARBA" id="ARBA00000900"/>
    </source>
</evidence>
<dbReference type="SMART" id="SM00184">
    <property type="entry name" value="RING"/>
    <property type="match status" value="1"/>
</dbReference>
<dbReference type="Pfam" id="PF13639">
    <property type="entry name" value="zf-RING_2"/>
    <property type="match status" value="1"/>
</dbReference>
<evidence type="ECO:0000256" key="5">
    <source>
        <dbReference type="ARBA" id="ARBA00022771"/>
    </source>
</evidence>
<evidence type="ECO:0000259" key="9">
    <source>
        <dbReference type="PROSITE" id="PS50089"/>
    </source>
</evidence>
<dbReference type="InterPro" id="IPR001841">
    <property type="entry name" value="Znf_RING"/>
</dbReference>
<evidence type="ECO:0000256" key="4">
    <source>
        <dbReference type="ARBA" id="ARBA00022723"/>
    </source>
</evidence>
<dbReference type="PROSITE" id="PS50089">
    <property type="entry name" value="ZF_RING_2"/>
    <property type="match status" value="1"/>
</dbReference>
<dbReference type="PANTHER" id="PTHR22937:SF222">
    <property type="entry name" value="RING-TYPE E3 UBIQUITIN TRANSFERASE"/>
    <property type="match status" value="1"/>
</dbReference>
<dbReference type="CDD" id="cd16454">
    <property type="entry name" value="RING-H2_PA-TM-RING"/>
    <property type="match status" value="1"/>
</dbReference>
<dbReference type="EMBL" id="LEKV01004529">
    <property type="protein sequence ID" value="KVH94723.1"/>
    <property type="molecule type" value="Genomic_DNA"/>
</dbReference>
<reference evidence="10 11" key="1">
    <citation type="journal article" date="2016" name="Sci. Rep.">
        <title>The genome sequence of the outbreeding globe artichoke constructed de novo incorporating a phase-aware low-pass sequencing strategy of F1 progeny.</title>
        <authorList>
            <person name="Scaglione D."/>
            <person name="Reyes-Chin-Wo S."/>
            <person name="Acquadro A."/>
            <person name="Froenicke L."/>
            <person name="Portis E."/>
            <person name="Beitel C."/>
            <person name="Tirone M."/>
            <person name="Mauro R."/>
            <person name="Lo Monaco A."/>
            <person name="Mauromicale G."/>
            <person name="Faccioli P."/>
            <person name="Cattivelli L."/>
            <person name="Rieseberg L."/>
            <person name="Michelmore R."/>
            <person name="Lanteri S."/>
        </authorList>
    </citation>
    <scope>NUCLEOTIDE SEQUENCE [LARGE SCALE GENOMIC DNA]</scope>
    <source>
        <strain evidence="10">2C</strain>
    </source>
</reference>
<dbReference type="Gramene" id="KVH94723">
    <property type="protein sequence ID" value="KVH94723"/>
    <property type="gene ID" value="Ccrd_003210"/>
</dbReference>
<dbReference type="Gene3D" id="3.30.40.10">
    <property type="entry name" value="Zinc/RING finger domain, C3HC4 (zinc finger)"/>
    <property type="match status" value="1"/>
</dbReference>
<name>A0A103XQ06_CYNCS</name>
<protein>
    <recommendedName>
        <fullName evidence="2">RING-type E3 ubiquitin transferase</fullName>
        <ecNumber evidence="2">2.3.2.27</ecNumber>
    </recommendedName>
</protein>
<organism evidence="10 11">
    <name type="scientific">Cynara cardunculus var. scolymus</name>
    <name type="common">Globe artichoke</name>
    <name type="synonym">Cynara scolymus</name>
    <dbReference type="NCBI Taxonomy" id="59895"/>
    <lineage>
        <taxon>Eukaryota</taxon>
        <taxon>Viridiplantae</taxon>
        <taxon>Streptophyta</taxon>
        <taxon>Embryophyta</taxon>
        <taxon>Tracheophyta</taxon>
        <taxon>Spermatophyta</taxon>
        <taxon>Magnoliopsida</taxon>
        <taxon>eudicotyledons</taxon>
        <taxon>Gunneridae</taxon>
        <taxon>Pentapetalae</taxon>
        <taxon>asterids</taxon>
        <taxon>campanulids</taxon>
        <taxon>Asterales</taxon>
        <taxon>Asteraceae</taxon>
        <taxon>Carduoideae</taxon>
        <taxon>Cardueae</taxon>
        <taxon>Carduinae</taxon>
        <taxon>Cynara</taxon>
    </lineage>
</organism>
<evidence type="ECO:0000313" key="11">
    <source>
        <dbReference type="Proteomes" id="UP000243975"/>
    </source>
</evidence>
<evidence type="ECO:0000256" key="7">
    <source>
        <dbReference type="ARBA" id="ARBA00022833"/>
    </source>
</evidence>
<keyword evidence="3" id="KW-0808">Transferase</keyword>
<dbReference type="OMA" id="PKCINEW"/>
<feature type="domain" description="RING-type" evidence="9">
    <location>
        <begin position="165"/>
        <end position="206"/>
    </location>
</feature>
<comment type="caution">
    <text evidence="10">The sequence shown here is derived from an EMBL/GenBank/DDBJ whole genome shotgun (WGS) entry which is preliminary data.</text>
</comment>